<dbReference type="InterPro" id="IPR001547">
    <property type="entry name" value="Glyco_hydro_5"/>
</dbReference>
<proteinExistence type="inferred from homology"/>
<dbReference type="OrthoDB" id="1887033at2759"/>
<feature type="domain" description="Zn(2)-C6 fungal-type" evidence="7">
    <location>
        <begin position="515"/>
        <end position="545"/>
    </location>
</feature>
<dbReference type="EMBL" id="KL647898">
    <property type="protein sequence ID" value="KEY73180.1"/>
    <property type="molecule type" value="Genomic_DNA"/>
</dbReference>
<sequence>MPHSSADVPTHGKPCTMLRTNGNRIEDSNGQTVVLKGAALGGMLNMENFITGYSGHEHEHRAQMAEVLGEEKSNFFFDRLIHHFFGEADAAYFASLGLNCIRIPFNYRHFIDDMNPSVVKQKGFDLLDRVVDICGKHNLYVVLDMHAVPGGQNQDWHSDSGYARALFWDFKDHQDRAIQLWEALAQHYKGNPVVAGYNLLNEPADPHKTASGHYGQRLIEWYRRAEKSIRAIDPEHMIFIDGNTYAMDFRAFPKDPLPNAVYACHDYSFLGFPIGEQYEGTDEQKSKLRSSFERKVEFMRQKQVPIWNGEFGPVYQNEAKEGLEAVKTNSKRFALLEEQLSIYAETDVSWSIWLYKDIGYQGMTYLDPASPYMTLIQPFVEKKQRLGLDFWGVVNKDGVKHLYEPFLEGLKKEVIEPYRDTKYPKIWTFERQFERVIRECLMSEYVGWEMAELFRGKSKEELEELAGSFAFENCKRRDMLNAILKSLKGRQPTVSPIVPKSPEYVNMPIPKSPNVCAGCRSRKRKCDGTQPACSACVKRGDWCTYPGSSDEAHSIVLTQDHWPMLNLDVNSQENQQYQQLVPSLDPLNFQDITLAASLDQMYPTIPSLPPPSILRDLVNIFFGKHYQTIPIIHYTRLWLRLTGVTDELPRVLVYALCAVSTSYHPDAQVQQSQPQWYEAAKTELSQALHSPSHPIETLQAAVLIIHQAVVQTDYSLSWLLLGDAWRKAVVSGYTQLDGKSSPISRELSEPLGNDPVVKEECRRCIWALYIFDRGLCTIDLDRAIDESRLRIHLPMAEEDFHGAKTSSPQAQPPNMKNLLDPTQQRALQGFATIYQYIILAHHLLGRIGDEVFQGDADIHALHKLKSGLTQTRHILPQTATELSAADPRDHALVIWLNVLLSTCTVMLHHPPGNLENKDWNQCLEAARTVGLLYRGARRGSTMMLDNVHVVPLLFICSRILMIEHAIPSTTTPEDLTVDMDNLIIIFRQFRDTLGKIGQKFYNGFMFYLQQDKDQSQMDKAGSVMELIRPCDHWPFYE</sequence>
<dbReference type="PROSITE" id="PS00463">
    <property type="entry name" value="ZN2_CY6_FUNGAL_1"/>
    <property type="match status" value="1"/>
</dbReference>
<dbReference type="GO" id="GO:0009986">
    <property type="term" value="C:cell surface"/>
    <property type="evidence" value="ECO:0007669"/>
    <property type="project" value="TreeGrafter"/>
</dbReference>
<evidence type="ECO:0000313" key="9">
    <source>
        <dbReference type="Proteomes" id="UP000028045"/>
    </source>
</evidence>
<dbReference type="Pfam" id="PF00150">
    <property type="entry name" value="Cellulase"/>
    <property type="match status" value="1"/>
</dbReference>
<dbReference type="FunFam" id="3.20.20.80:FF:000130">
    <property type="entry name" value="Endoglucanase C"/>
    <property type="match status" value="1"/>
</dbReference>
<gene>
    <name evidence="8" type="ORF">S7711_04146</name>
</gene>
<dbReference type="SUPFAM" id="SSF57701">
    <property type="entry name" value="Zn2/Cys6 DNA-binding domain"/>
    <property type="match status" value="1"/>
</dbReference>
<dbReference type="GO" id="GO:0000981">
    <property type="term" value="F:DNA-binding transcription factor activity, RNA polymerase II-specific"/>
    <property type="evidence" value="ECO:0007669"/>
    <property type="project" value="InterPro"/>
</dbReference>
<dbReference type="GO" id="GO:0008270">
    <property type="term" value="F:zinc ion binding"/>
    <property type="evidence" value="ECO:0007669"/>
    <property type="project" value="InterPro"/>
</dbReference>
<dbReference type="CDD" id="cd12148">
    <property type="entry name" value="fungal_TF_MHR"/>
    <property type="match status" value="1"/>
</dbReference>
<evidence type="ECO:0000259" key="7">
    <source>
        <dbReference type="PROSITE" id="PS50048"/>
    </source>
</evidence>
<protein>
    <recommendedName>
        <fullName evidence="7">Zn(2)-C6 fungal-type domain-containing protein</fullName>
    </recommendedName>
</protein>
<comment type="similarity">
    <text evidence="1">Belongs to the glycosyl hydrolase 5 (cellulase A) family.</text>
</comment>
<dbReference type="InterPro" id="IPR007219">
    <property type="entry name" value="XnlR_reg_dom"/>
</dbReference>
<dbReference type="SMART" id="SM00906">
    <property type="entry name" value="Fungal_trans"/>
    <property type="match status" value="1"/>
</dbReference>
<dbReference type="GO" id="GO:0008422">
    <property type="term" value="F:beta-glucosidase activity"/>
    <property type="evidence" value="ECO:0007669"/>
    <property type="project" value="TreeGrafter"/>
</dbReference>
<accession>A0A084B6K1</accession>
<dbReference type="Pfam" id="PF00172">
    <property type="entry name" value="Zn_clus"/>
    <property type="match status" value="1"/>
</dbReference>
<dbReference type="GO" id="GO:0071555">
    <property type="term" value="P:cell wall organization"/>
    <property type="evidence" value="ECO:0007669"/>
    <property type="project" value="UniProtKB-KW"/>
</dbReference>
<keyword evidence="5" id="KW-0326">Glycosidase</keyword>
<dbReference type="InterPro" id="IPR050386">
    <property type="entry name" value="Glycosyl_hydrolase_5"/>
</dbReference>
<dbReference type="PANTHER" id="PTHR31297:SF13">
    <property type="entry name" value="PUTATIVE-RELATED"/>
    <property type="match status" value="1"/>
</dbReference>
<reference evidence="8 9" key="1">
    <citation type="journal article" date="2014" name="BMC Genomics">
        <title>Comparative genome sequencing reveals chemotype-specific gene clusters in the toxigenic black mold Stachybotrys.</title>
        <authorList>
            <person name="Semeiks J."/>
            <person name="Borek D."/>
            <person name="Otwinowski Z."/>
            <person name="Grishin N.V."/>
        </authorList>
    </citation>
    <scope>NUCLEOTIDE SEQUENCE [LARGE SCALE GENOMIC DNA]</scope>
    <source>
        <strain evidence="9">CBS 109288 / IBT 7711</strain>
    </source>
</reference>
<evidence type="ECO:0000256" key="2">
    <source>
        <dbReference type="ARBA" id="ARBA00022723"/>
    </source>
</evidence>
<dbReference type="InterPro" id="IPR001138">
    <property type="entry name" value="Zn2Cys6_DnaBD"/>
</dbReference>
<dbReference type="SUPFAM" id="SSF51445">
    <property type="entry name" value="(Trans)glycosidases"/>
    <property type="match status" value="1"/>
</dbReference>
<dbReference type="InterPro" id="IPR036864">
    <property type="entry name" value="Zn2-C6_fun-type_DNA-bd_sf"/>
</dbReference>
<dbReference type="HOGENOM" id="CLU_293234_0_0_1"/>
<evidence type="ECO:0000256" key="4">
    <source>
        <dbReference type="ARBA" id="ARBA00023242"/>
    </source>
</evidence>
<evidence type="ECO:0000256" key="6">
    <source>
        <dbReference type="ARBA" id="ARBA00023316"/>
    </source>
</evidence>
<dbReference type="Proteomes" id="UP000028045">
    <property type="component" value="Unassembled WGS sequence"/>
</dbReference>
<keyword evidence="9" id="KW-1185">Reference proteome</keyword>
<dbReference type="PROSITE" id="PS50048">
    <property type="entry name" value="ZN2_CY6_FUNGAL_2"/>
    <property type="match status" value="1"/>
</dbReference>
<dbReference type="CDD" id="cd00067">
    <property type="entry name" value="GAL4"/>
    <property type="match status" value="1"/>
</dbReference>
<evidence type="ECO:0000256" key="3">
    <source>
        <dbReference type="ARBA" id="ARBA00022801"/>
    </source>
</evidence>
<dbReference type="GO" id="GO:0009251">
    <property type="term" value="P:glucan catabolic process"/>
    <property type="evidence" value="ECO:0007669"/>
    <property type="project" value="TreeGrafter"/>
</dbReference>
<dbReference type="Gene3D" id="4.10.240.10">
    <property type="entry name" value="Zn(2)-C6 fungal-type DNA-binding domain"/>
    <property type="match status" value="1"/>
</dbReference>
<keyword evidence="4" id="KW-0539">Nucleus</keyword>
<evidence type="ECO:0000256" key="5">
    <source>
        <dbReference type="ARBA" id="ARBA00023295"/>
    </source>
</evidence>
<dbReference type="GO" id="GO:0003677">
    <property type="term" value="F:DNA binding"/>
    <property type="evidence" value="ECO:0007669"/>
    <property type="project" value="InterPro"/>
</dbReference>
<organism evidence="8 9">
    <name type="scientific">Stachybotrys chartarum (strain CBS 109288 / IBT 7711)</name>
    <name type="common">Toxic black mold</name>
    <name type="synonym">Stilbospora chartarum</name>
    <dbReference type="NCBI Taxonomy" id="1280523"/>
    <lineage>
        <taxon>Eukaryota</taxon>
        <taxon>Fungi</taxon>
        <taxon>Dikarya</taxon>
        <taxon>Ascomycota</taxon>
        <taxon>Pezizomycotina</taxon>
        <taxon>Sordariomycetes</taxon>
        <taxon>Hypocreomycetidae</taxon>
        <taxon>Hypocreales</taxon>
        <taxon>Stachybotryaceae</taxon>
        <taxon>Stachybotrys</taxon>
    </lineage>
</organism>
<dbReference type="Pfam" id="PF04082">
    <property type="entry name" value="Fungal_trans"/>
    <property type="match status" value="1"/>
</dbReference>
<keyword evidence="3" id="KW-0378">Hydrolase</keyword>
<dbReference type="Gene3D" id="3.20.20.80">
    <property type="entry name" value="Glycosidases"/>
    <property type="match status" value="1"/>
</dbReference>
<keyword evidence="2" id="KW-0479">Metal-binding</keyword>
<keyword evidence="6" id="KW-0961">Cell wall biogenesis/degradation</keyword>
<dbReference type="SMART" id="SM00066">
    <property type="entry name" value="GAL4"/>
    <property type="match status" value="1"/>
</dbReference>
<evidence type="ECO:0000256" key="1">
    <source>
        <dbReference type="ARBA" id="ARBA00005641"/>
    </source>
</evidence>
<dbReference type="PANTHER" id="PTHR31297">
    <property type="entry name" value="GLUCAN ENDO-1,6-BETA-GLUCOSIDASE B"/>
    <property type="match status" value="1"/>
</dbReference>
<dbReference type="GO" id="GO:0006351">
    <property type="term" value="P:DNA-templated transcription"/>
    <property type="evidence" value="ECO:0007669"/>
    <property type="project" value="InterPro"/>
</dbReference>
<name>A0A084B6K1_STACB</name>
<evidence type="ECO:0000313" key="8">
    <source>
        <dbReference type="EMBL" id="KEY73180.1"/>
    </source>
</evidence>
<dbReference type="GO" id="GO:0005576">
    <property type="term" value="C:extracellular region"/>
    <property type="evidence" value="ECO:0007669"/>
    <property type="project" value="TreeGrafter"/>
</dbReference>
<dbReference type="AlphaFoldDB" id="A0A084B6K1"/>
<dbReference type="InterPro" id="IPR017853">
    <property type="entry name" value="GH"/>
</dbReference>